<evidence type="ECO:0000259" key="4">
    <source>
        <dbReference type="Pfam" id="PF17863"/>
    </source>
</evidence>
<dbReference type="EC" id="6.6.1.1" evidence="1"/>
<dbReference type="InterPro" id="IPR041628">
    <property type="entry name" value="ChlI/MoxR_AAA_lid"/>
</dbReference>
<reference evidence="5 6" key="1">
    <citation type="submission" date="2020-05" db="EMBL/GenBank/DDBJ databases">
        <title>Ceratocystis lukuohia genome.</title>
        <authorList>
            <person name="Harrington T.C."/>
            <person name="Kim K."/>
            <person name="Mayers C.G."/>
        </authorList>
    </citation>
    <scope>NUCLEOTIDE SEQUENCE [LARGE SCALE GENOMIC DNA]</scope>
    <source>
        <strain evidence="5 6">C4212</strain>
    </source>
</reference>
<comment type="caution">
    <text evidence="5">The sequence shown here is derived from an EMBL/GenBank/DDBJ whole genome shotgun (WGS) entry which is preliminary data.</text>
</comment>
<evidence type="ECO:0000256" key="1">
    <source>
        <dbReference type="ARBA" id="ARBA00012825"/>
    </source>
</evidence>
<dbReference type="PANTHER" id="PTHR11603:SF132">
    <property type="entry name" value="C2H2-TYPE DOMAIN-CONTAINING PROTEIN"/>
    <property type="match status" value="1"/>
</dbReference>
<feature type="domain" description="ChlI/MoxR AAA lid" evidence="4">
    <location>
        <begin position="326"/>
        <end position="385"/>
    </location>
</feature>
<dbReference type="RefSeq" id="XP_070859882.1">
    <property type="nucleotide sequence ID" value="XM_071002140.1"/>
</dbReference>
<feature type="region of interest" description="Disordered" evidence="3">
    <location>
        <begin position="133"/>
        <end position="155"/>
    </location>
</feature>
<dbReference type="Gene3D" id="1.10.8.80">
    <property type="entry name" value="Magnesium chelatase subunit I, C-Terminal domain"/>
    <property type="match status" value="1"/>
</dbReference>
<proteinExistence type="predicted"/>
<evidence type="ECO:0000256" key="2">
    <source>
        <dbReference type="ARBA" id="ARBA00023444"/>
    </source>
</evidence>
<feature type="compositionally biased region" description="Low complexity" evidence="3">
    <location>
        <begin position="134"/>
        <end position="143"/>
    </location>
</feature>
<dbReference type="EMBL" id="JABSNW010000003">
    <property type="protein sequence ID" value="KAL2888702.1"/>
    <property type="molecule type" value="Genomic_DNA"/>
</dbReference>
<protein>
    <recommendedName>
        <fullName evidence="1">magnesium chelatase</fullName>
        <ecNumber evidence="1">6.6.1.1</ecNumber>
    </recommendedName>
</protein>
<keyword evidence="6" id="KW-1185">Reference proteome</keyword>
<gene>
    <name evidence="5" type="ORF">HOO65_030203</name>
</gene>
<dbReference type="Proteomes" id="UP001610728">
    <property type="component" value="Unassembled WGS sequence"/>
</dbReference>
<evidence type="ECO:0000313" key="6">
    <source>
        <dbReference type="Proteomes" id="UP001610728"/>
    </source>
</evidence>
<dbReference type="Pfam" id="PF17863">
    <property type="entry name" value="AAA_lid_2"/>
    <property type="match status" value="1"/>
</dbReference>
<dbReference type="InterPro" id="IPR052041">
    <property type="entry name" value="Nucleic_acid_metab_PIN/TRAM"/>
</dbReference>
<comment type="pathway">
    <text evidence="2">Porphyrin-containing compound metabolism.</text>
</comment>
<dbReference type="PANTHER" id="PTHR11603">
    <property type="entry name" value="AAA FAMILY ATPASE"/>
    <property type="match status" value="1"/>
</dbReference>
<accession>A0ABR4MKA5</accession>
<evidence type="ECO:0000256" key="3">
    <source>
        <dbReference type="SAM" id="MobiDB-lite"/>
    </source>
</evidence>
<name>A0ABR4MKA5_9PEZI</name>
<sequence length="420" mass="45048">MCINARNSALCIHLMSNDDDVIAKVHGLCDIELALLLSLVARENPIISTPVVAQNDLIAELQLITAKTFGLTCVVVQCSPQTTVDSFTTSILRSPPPQPSPALHPARSPSPFSAHFEYDGYLTARYSASASGLTVSGSSNTPSSPGPGPATGITGSNNLAPIASSSAAAGAATGLQIPNIIIAKDLNRAPQAVQIQALELLRTKRIFTRTMQTAPKQFMLIPVLAAERNGSVKLTTHLNDQFFIAHFHDPDDGFVYLGSGEDDVVYEDNESVKSTASVVKRSTSDLCLNEATFSEFDISMLSDLSMHVNTDTEVLRYQLNIAAFLRLHRAVASGISPTATKHLEKLCCCLAPLHRIDFVTPALVVLATRKVYPHRIVVATPHQDRSVQWGSDAKVIDGLLEGFAADEVIEDVIKMVAAPV</sequence>
<evidence type="ECO:0000313" key="5">
    <source>
        <dbReference type="EMBL" id="KAL2888702.1"/>
    </source>
</evidence>
<dbReference type="GeneID" id="98117020"/>
<organism evidence="5 6">
    <name type="scientific">Ceratocystis lukuohia</name>
    <dbReference type="NCBI Taxonomy" id="2019550"/>
    <lineage>
        <taxon>Eukaryota</taxon>
        <taxon>Fungi</taxon>
        <taxon>Dikarya</taxon>
        <taxon>Ascomycota</taxon>
        <taxon>Pezizomycotina</taxon>
        <taxon>Sordariomycetes</taxon>
        <taxon>Hypocreomycetidae</taxon>
        <taxon>Microascales</taxon>
        <taxon>Ceratocystidaceae</taxon>
        <taxon>Ceratocystis</taxon>
    </lineage>
</organism>